<dbReference type="SMART" id="SM00360">
    <property type="entry name" value="RRM"/>
    <property type="match status" value="1"/>
</dbReference>
<dbReference type="InterPro" id="IPR036047">
    <property type="entry name" value="F-box-like_dom_sf"/>
</dbReference>
<dbReference type="InterPro" id="IPR032675">
    <property type="entry name" value="LRR_dom_sf"/>
</dbReference>
<proteinExistence type="predicted"/>
<dbReference type="CDD" id="cd09917">
    <property type="entry name" value="F-box_SF"/>
    <property type="match status" value="1"/>
</dbReference>
<organism evidence="4 5">
    <name type="scientific">Drosophila kikkawai</name>
    <name type="common">Fruit fly</name>
    <dbReference type="NCBI Taxonomy" id="30033"/>
    <lineage>
        <taxon>Eukaryota</taxon>
        <taxon>Metazoa</taxon>
        <taxon>Ecdysozoa</taxon>
        <taxon>Arthropoda</taxon>
        <taxon>Hexapoda</taxon>
        <taxon>Insecta</taxon>
        <taxon>Pterygota</taxon>
        <taxon>Neoptera</taxon>
        <taxon>Endopterygota</taxon>
        <taxon>Diptera</taxon>
        <taxon>Brachycera</taxon>
        <taxon>Muscomorpha</taxon>
        <taxon>Ephydroidea</taxon>
        <taxon>Drosophilidae</taxon>
        <taxon>Drosophila</taxon>
        <taxon>Sophophora</taxon>
    </lineage>
</organism>
<dbReference type="Gene3D" id="3.80.10.10">
    <property type="entry name" value="Ribonuclease Inhibitor"/>
    <property type="match status" value="1"/>
</dbReference>
<evidence type="ECO:0000313" key="5">
    <source>
        <dbReference type="RefSeq" id="XP_017029401.1"/>
    </source>
</evidence>
<sequence>MSNMCGHFLKPLGRSYYIRDLVAYTEDDISIKKLHFSSVPLQLTKDILMTYFSKFGRVSGIQVVRESMNPVPCVAGEVLFANPKDAAKALEIPTHSLDGNQFQVKPSYSWLQPDAYGKKQEQPQEATILKLNNDCWLDILPFLKLRDRLRFARTCQRFRAIYQMATARLYSSVNTRQFFRMNQWDIADICHLCSGDIQDLYKLTLWDIRVFYELSGGQIKDLECMLPMMDSDERFRFIPVYCRNLISLYLGRKVLSKDTMLSMPTTIEKLDLGKCFRVQNLPMIIKHFTELRKLNLGDVTDKMCQTMVKKNCCPKLEMLRLSPCEYSNCEVLAQLPSLKSLTIHSKNGTSTTGARLTEKLVEHKAELLEYLEFDCANPLPREQLSQISKLIGLRTLILPIWYGVKEPVLREFSNLKKLEQICFNYKGNSDAAILDLFISCPRLSHLSIFGYGQPTKEVIQCIADQVRREQANKSMRRKLPIEIGLPFDLSKPEEIHGSEDIIKPQFNYWCSLSNFRPERWS</sequence>
<dbReference type="AlphaFoldDB" id="A0A6P4J253"/>
<dbReference type="RefSeq" id="XP_017029401.1">
    <property type="nucleotide sequence ID" value="XM_017173912.3"/>
</dbReference>
<dbReference type="PROSITE" id="PS50102">
    <property type="entry name" value="RRM"/>
    <property type="match status" value="1"/>
</dbReference>
<dbReference type="InterPro" id="IPR000504">
    <property type="entry name" value="RRM_dom"/>
</dbReference>
<reference evidence="5" key="2">
    <citation type="submission" date="2025-08" db="UniProtKB">
        <authorList>
            <consortium name="RefSeq"/>
        </authorList>
    </citation>
    <scope>IDENTIFICATION</scope>
    <source>
        <strain evidence="5">14028-0561.14</strain>
        <tissue evidence="5">Whole fly</tissue>
    </source>
</reference>
<gene>
    <name evidence="5" type="primary">LOC108079570</name>
</gene>
<reference evidence="4" key="1">
    <citation type="submission" date="2025-05" db="UniProtKB">
        <authorList>
            <consortium name="RefSeq"/>
        </authorList>
    </citation>
    <scope>NUCLEOTIDE SEQUENCE [LARGE SCALE GENOMIC DNA]</scope>
    <source>
        <strain evidence="4">14028-0561.14</strain>
    </source>
</reference>
<keyword evidence="1 2" id="KW-0694">RNA-binding</keyword>
<evidence type="ECO:0000259" key="3">
    <source>
        <dbReference type="PROSITE" id="PS50102"/>
    </source>
</evidence>
<accession>A0A6P4J253</accession>
<dbReference type="GO" id="GO:0003723">
    <property type="term" value="F:RNA binding"/>
    <property type="evidence" value="ECO:0007669"/>
    <property type="project" value="UniProtKB-UniRule"/>
</dbReference>
<evidence type="ECO:0000313" key="4">
    <source>
        <dbReference type="Proteomes" id="UP001652661"/>
    </source>
</evidence>
<dbReference type="SUPFAM" id="SSF81383">
    <property type="entry name" value="F-box domain"/>
    <property type="match status" value="1"/>
</dbReference>
<dbReference type="GeneID" id="108079570"/>
<evidence type="ECO:0000256" key="1">
    <source>
        <dbReference type="ARBA" id="ARBA00022884"/>
    </source>
</evidence>
<dbReference type="Gene3D" id="1.20.1280.50">
    <property type="match status" value="1"/>
</dbReference>
<dbReference type="SUPFAM" id="SSF54928">
    <property type="entry name" value="RNA-binding domain, RBD"/>
    <property type="match status" value="1"/>
</dbReference>
<evidence type="ECO:0000256" key="2">
    <source>
        <dbReference type="PROSITE-ProRule" id="PRU00176"/>
    </source>
</evidence>
<dbReference type="InterPro" id="IPR012677">
    <property type="entry name" value="Nucleotide-bd_a/b_plait_sf"/>
</dbReference>
<dbReference type="Proteomes" id="UP001652661">
    <property type="component" value="Chromosome 2L"/>
</dbReference>
<keyword evidence="4" id="KW-1185">Reference proteome</keyword>
<dbReference type="InterPro" id="IPR035979">
    <property type="entry name" value="RBD_domain_sf"/>
</dbReference>
<dbReference type="SUPFAM" id="SSF52047">
    <property type="entry name" value="RNI-like"/>
    <property type="match status" value="1"/>
</dbReference>
<protein>
    <recommendedName>
        <fullName evidence="3">RRM domain-containing protein</fullName>
    </recommendedName>
</protein>
<name>A0A6P4J253_DROKI</name>
<dbReference type="OrthoDB" id="6492012at2759"/>
<dbReference type="CDD" id="cd00590">
    <property type="entry name" value="RRM_SF"/>
    <property type="match status" value="1"/>
</dbReference>
<feature type="domain" description="RRM" evidence="3">
    <location>
        <begin position="32"/>
        <end position="109"/>
    </location>
</feature>
<dbReference type="Gene3D" id="3.30.70.330">
    <property type="match status" value="1"/>
</dbReference>